<dbReference type="Proteomes" id="UP001152592">
    <property type="component" value="Unassembled WGS sequence"/>
</dbReference>
<dbReference type="EMBL" id="CAJVPD010000279">
    <property type="protein sequence ID" value="CAG8418989.1"/>
    <property type="molecule type" value="Genomic_DNA"/>
</dbReference>
<dbReference type="InterPro" id="IPR036864">
    <property type="entry name" value="Zn2-C6_fun-type_DNA-bd_sf"/>
</dbReference>
<proteinExistence type="predicted"/>
<comment type="caution">
    <text evidence="6">The sequence shown here is derived from an EMBL/GenBank/DDBJ whole genome shotgun (WGS) entry which is preliminary data.</text>
</comment>
<protein>
    <recommendedName>
        <fullName evidence="5">Zn(2)-C6 fungal-type domain-containing protein</fullName>
    </recommendedName>
</protein>
<keyword evidence="4" id="KW-0539">Nucleus</keyword>
<evidence type="ECO:0000256" key="2">
    <source>
        <dbReference type="ARBA" id="ARBA00023125"/>
    </source>
</evidence>
<accession>A0A9W4JWK0</accession>
<dbReference type="GO" id="GO:0000981">
    <property type="term" value="F:DNA-binding transcription factor activity, RNA polymerase II-specific"/>
    <property type="evidence" value="ECO:0007669"/>
    <property type="project" value="InterPro"/>
</dbReference>
<dbReference type="PROSITE" id="PS00463">
    <property type="entry name" value="ZN2_CY6_FUNGAL_1"/>
    <property type="match status" value="1"/>
</dbReference>
<dbReference type="OrthoDB" id="3509362at2759"/>
<dbReference type="Pfam" id="PF00172">
    <property type="entry name" value="Zn_clus"/>
    <property type="match status" value="1"/>
</dbReference>
<dbReference type="SMART" id="SM00066">
    <property type="entry name" value="GAL4"/>
    <property type="match status" value="1"/>
</dbReference>
<gene>
    <name evidence="6" type="ORF">PSALAMII_LOCUS9533</name>
</gene>
<dbReference type="Gene3D" id="4.10.240.10">
    <property type="entry name" value="Zn(2)-C6 fungal-type DNA-binding domain"/>
    <property type="match status" value="1"/>
</dbReference>
<evidence type="ECO:0000259" key="5">
    <source>
        <dbReference type="PROSITE" id="PS50048"/>
    </source>
</evidence>
<evidence type="ECO:0000256" key="1">
    <source>
        <dbReference type="ARBA" id="ARBA00023015"/>
    </source>
</evidence>
<name>A0A9W4JWK0_9EURO</name>
<keyword evidence="2" id="KW-0238">DNA-binding</keyword>
<dbReference type="GO" id="GO:0008270">
    <property type="term" value="F:zinc ion binding"/>
    <property type="evidence" value="ECO:0007669"/>
    <property type="project" value="InterPro"/>
</dbReference>
<evidence type="ECO:0000313" key="7">
    <source>
        <dbReference type="Proteomes" id="UP001152592"/>
    </source>
</evidence>
<dbReference type="InterPro" id="IPR001138">
    <property type="entry name" value="Zn2Cys6_DnaBD"/>
</dbReference>
<organism evidence="6 7">
    <name type="scientific">Penicillium salamii</name>
    <dbReference type="NCBI Taxonomy" id="1612424"/>
    <lineage>
        <taxon>Eukaryota</taxon>
        <taxon>Fungi</taxon>
        <taxon>Dikarya</taxon>
        <taxon>Ascomycota</taxon>
        <taxon>Pezizomycotina</taxon>
        <taxon>Eurotiomycetes</taxon>
        <taxon>Eurotiomycetidae</taxon>
        <taxon>Eurotiales</taxon>
        <taxon>Aspergillaceae</taxon>
        <taxon>Penicillium</taxon>
    </lineage>
</organism>
<evidence type="ECO:0000256" key="4">
    <source>
        <dbReference type="ARBA" id="ARBA00023242"/>
    </source>
</evidence>
<dbReference type="GO" id="GO:0003677">
    <property type="term" value="F:DNA binding"/>
    <property type="evidence" value="ECO:0007669"/>
    <property type="project" value="UniProtKB-KW"/>
</dbReference>
<dbReference type="SUPFAM" id="SSF57701">
    <property type="entry name" value="Zn2/Cys6 DNA-binding domain"/>
    <property type="match status" value="1"/>
</dbReference>
<dbReference type="AlphaFoldDB" id="A0A9W4JWK0"/>
<sequence length="176" mass="19498">MHPAHNYRHSRRSACDRCRGQKLRCERVNINGMSCERCLKAQEICITSVNHPAAVLSSSPGQDVISNQHDGPGFIGRPDSMALLHKSFAPKVGKSVHLSASAMGRHRSKMHSYWDEPADLSPAPGGDLFLQPNEAEFTMSLDPGSLPVPPQLWGDWNPYWALGPQNLASLLDFRSW</sequence>
<keyword evidence="1" id="KW-0805">Transcription regulation</keyword>
<keyword evidence="3" id="KW-0804">Transcription</keyword>
<evidence type="ECO:0000313" key="6">
    <source>
        <dbReference type="EMBL" id="CAG8418989.1"/>
    </source>
</evidence>
<feature type="domain" description="Zn(2)-C6 fungal-type" evidence="5">
    <location>
        <begin position="14"/>
        <end position="47"/>
    </location>
</feature>
<dbReference type="CDD" id="cd00067">
    <property type="entry name" value="GAL4"/>
    <property type="match status" value="1"/>
</dbReference>
<reference evidence="6" key="1">
    <citation type="submission" date="2021-07" db="EMBL/GenBank/DDBJ databases">
        <authorList>
            <person name="Branca A.L. A."/>
        </authorList>
    </citation>
    <scope>NUCLEOTIDE SEQUENCE</scope>
</reference>
<dbReference type="PROSITE" id="PS50048">
    <property type="entry name" value="ZN2_CY6_FUNGAL_2"/>
    <property type="match status" value="1"/>
</dbReference>
<evidence type="ECO:0000256" key="3">
    <source>
        <dbReference type="ARBA" id="ARBA00023163"/>
    </source>
</evidence>